<dbReference type="GO" id="GO:0046486">
    <property type="term" value="P:glycerolipid metabolic process"/>
    <property type="evidence" value="ECO:0007669"/>
    <property type="project" value="UniProtKB-ARBA"/>
</dbReference>
<dbReference type="GO" id="GO:0019369">
    <property type="term" value="P:arachidonate metabolic process"/>
    <property type="evidence" value="ECO:0007669"/>
    <property type="project" value="TreeGrafter"/>
</dbReference>
<keyword evidence="3 4" id="KW-0443">Lipid metabolism</keyword>
<protein>
    <submittedName>
        <fullName evidence="6 8">FabD/lysophospholipase-like protein</fullName>
    </submittedName>
</protein>
<dbReference type="RefSeq" id="XP_033569693.1">
    <property type="nucleotide sequence ID" value="XM_033721319.1"/>
</dbReference>
<keyword evidence="7" id="KW-1185">Reference proteome</keyword>
<dbReference type="PANTHER" id="PTHR24185:SF1">
    <property type="entry name" value="CALCIUM-INDEPENDENT PHOSPHOLIPASE A2-GAMMA"/>
    <property type="match status" value="1"/>
</dbReference>
<evidence type="ECO:0000256" key="2">
    <source>
        <dbReference type="ARBA" id="ARBA00022963"/>
    </source>
</evidence>
<evidence type="ECO:0000256" key="1">
    <source>
        <dbReference type="ARBA" id="ARBA00022801"/>
    </source>
</evidence>
<sequence>MQQMATQAQGGPARPQHGKELCLLSLDGGGVRGLSSLCILEELMRKVDPQNPPKPSEYFDLIGGTSTGGLIAIMLGRLQMSIEDCRQAYRELSDEAFQLKNYQAAPAFRAPWNWNLKARFDSAALERGIKRIIVRELRRDPGNDAKSDKELEDTLLRDKQSKCKTFVTATSASMPDRTSILTTYESDRWPRDLLDSVKIWEAARATSAASTFFEPIQVGPDNEKFLDGATGANNPVNVVWDEARDIWQSDSPLEDDVQCVVSIGTGVPSVRAFGGSLLEIGETLKAMATETETTAEAFLRRYTRLHSEERYFRFNVLSGLGDIGLEEAAKRPEIVTATRRYLSSEEPKKNLENCAKNLRFRECMIDLT</sequence>
<feature type="short sequence motif" description="DGA/G" evidence="4">
    <location>
        <begin position="227"/>
        <end position="229"/>
    </location>
</feature>
<feature type="short sequence motif" description="GXGXXG" evidence="4">
    <location>
        <begin position="28"/>
        <end position="33"/>
    </location>
</feature>
<reference evidence="8" key="3">
    <citation type="submission" date="2025-04" db="UniProtKB">
        <authorList>
            <consortium name="RefSeq"/>
        </authorList>
    </citation>
    <scope>IDENTIFICATION</scope>
    <source>
        <strain evidence="8">CBS 304.34</strain>
    </source>
</reference>
<dbReference type="EMBL" id="MU003721">
    <property type="protein sequence ID" value="KAF2802729.1"/>
    <property type="molecule type" value="Genomic_DNA"/>
</dbReference>
<evidence type="ECO:0000259" key="5">
    <source>
        <dbReference type="PROSITE" id="PS51635"/>
    </source>
</evidence>
<organism evidence="6">
    <name type="scientific">Mytilinidion resinicola</name>
    <dbReference type="NCBI Taxonomy" id="574789"/>
    <lineage>
        <taxon>Eukaryota</taxon>
        <taxon>Fungi</taxon>
        <taxon>Dikarya</taxon>
        <taxon>Ascomycota</taxon>
        <taxon>Pezizomycotina</taxon>
        <taxon>Dothideomycetes</taxon>
        <taxon>Pleosporomycetidae</taxon>
        <taxon>Mytilinidiales</taxon>
        <taxon>Mytilinidiaceae</taxon>
        <taxon>Mytilinidion</taxon>
    </lineage>
</organism>
<evidence type="ECO:0000313" key="8">
    <source>
        <dbReference type="RefSeq" id="XP_033569693.1"/>
    </source>
</evidence>
<evidence type="ECO:0000256" key="3">
    <source>
        <dbReference type="ARBA" id="ARBA00023098"/>
    </source>
</evidence>
<dbReference type="CDD" id="cd07216">
    <property type="entry name" value="Pat17_PNPLA8_PNPLA9_like3"/>
    <property type="match status" value="1"/>
</dbReference>
<dbReference type="Proteomes" id="UP000504636">
    <property type="component" value="Unplaced"/>
</dbReference>
<dbReference type="Pfam" id="PF01734">
    <property type="entry name" value="Patatin"/>
    <property type="match status" value="1"/>
</dbReference>
<feature type="short sequence motif" description="GXSXG" evidence="4">
    <location>
        <begin position="64"/>
        <end position="68"/>
    </location>
</feature>
<gene>
    <name evidence="6 8" type="ORF">BDZ99DRAFT_468702</name>
</gene>
<dbReference type="GO" id="GO:0047499">
    <property type="term" value="F:calcium-independent phospholipase A2 activity"/>
    <property type="evidence" value="ECO:0007669"/>
    <property type="project" value="TreeGrafter"/>
</dbReference>
<reference evidence="8" key="2">
    <citation type="submission" date="2020-04" db="EMBL/GenBank/DDBJ databases">
        <authorList>
            <consortium name="NCBI Genome Project"/>
        </authorList>
    </citation>
    <scope>NUCLEOTIDE SEQUENCE</scope>
    <source>
        <strain evidence="8">CBS 304.34</strain>
    </source>
</reference>
<dbReference type="GO" id="GO:0016042">
    <property type="term" value="P:lipid catabolic process"/>
    <property type="evidence" value="ECO:0007669"/>
    <property type="project" value="UniProtKB-UniRule"/>
</dbReference>
<dbReference type="SUPFAM" id="SSF52151">
    <property type="entry name" value="FabD/lysophospholipase-like"/>
    <property type="match status" value="1"/>
</dbReference>
<evidence type="ECO:0000313" key="6">
    <source>
        <dbReference type="EMBL" id="KAF2802729.1"/>
    </source>
</evidence>
<dbReference type="OrthoDB" id="1658288at2759"/>
<dbReference type="PROSITE" id="PS51635">
    <property type="entry name" value="PNPLA"/>
    <property type="match status" value="1"/>
</dbReference>
<reference evidence="6 8" key="1">
    <citation type="journal article" date="2020" name="Stud. Mycol.">
        <title>101 Dothideomycetes genomes: a test case for predicting lifestyles and emergence of pathogens.</title>
        <authorList>
            <person name="Haridas S."/>
            <person name="Albert R."/>
            <person name="Binder M."/>
            <person name="Bloem J."/>
            <person name="Labutti K."/>
            <person name="Salamov A."/>
            <person name="Andreopoulos B."/>
            <person name="Baker S."/>
            <person name="Barry K."/>
            <person name="Bills G."/>
            <person name="Bluhm B."/>
            <person name="Cannon C."/>
            <person name="Castanera R."/>
            <person name="Culley D."/>
            <person name="Daum C."/>
            <person name="Ezra D."/>
            <person name="Gonzalez J."/>
            <person name="Henrissat B."/>
            <person name="Kuo A."/>
            <person name="Liang C."/>
            <person name="Lipzen A."/>
            <person name="Lutzoni F."/>
            <person name="Magnuson J."/>
            <person name="Mondo S."/>
            <person name="Nolan M."/>
            <person name="Ohm R."/>
            <person name="Pangilinan J."/>
            <person name="Park H.-J."/>
            <person name="Ramirez L."/>
            <person name="Alfaro M."/>
            <person name="Sun H."/>
            <person name="Tritt A."/>
            <person name="Yoshinaga Y."/>
            <person name="Zwiers L.-H."/>
            <person name="Turgeon B."/>
            <person name="Goodwin S."/>
            <person name="Spatafora J."/>
            <person name="Crous P."/>
            <person name="Grigoriev I."/>
        </authorList>
    </citation>
    <scope>NUCLEOTIDE SEQUENCE</scope>
    <source>
        <strain evidence="6 8">CBS 304.34</strain>
    </source>
</reference>
<feature type="active site" description="Nucleophile" evidence="4">
    <location>
        <position position="66"/>
    </location>
</feature>
<keyword evidence="2 4" id="KW-0442">Lipid degradation</keyword>
<dbReference type="InterPro" id="IPR002641">
    <property type="entry name" value="PNPLA_dom"/>
</dbReference>
<dbReference type="GeneID" id="54462212"/>
<dbReference type="InterPro" id="IPR016035">
    <property type="entry name" value="Acyl_Trfase/lysoPLipase"/>
</dbReference>
<dbReference type="Gene3D" id="3.40.1090.10">
    <property type="entry name" value="Cytosolic phospholipase A2 catalytic domain"/>
    <property type="match status" value="1"/>
</dbReference>
<dbReference type="GO" id="GO:0016020">
    <property type="term" value="C:membrane"/>
    <property type="evidence" value="ECO:0007669"/>
    <property type="project" value="TreeGrafter"/>
</dbReference>
<dbReference type="PANTHER" id="PTHR24185">
    <property type="entry name" value="CALCIUM-INDEPENDENT PHOSPHOLIPASE A2-GAMMA"/>
    <property type="match status" value="1"/>
</dbReference>
<evidence type="ECO:0000256" key="4">
    <source>
        <dbReference type="PROSITE-ProRule" id="PRU01161"/>
    </source>
</evidence>
<proteinExistence type="predicted"/>
<accession>A0A6A6Y261</accession>
<evidence type="ECO:0000313" key="7">
    <source>
        <dbReference type="Proteomes" id="UP000504636"/>
    </source>
</evidence>
<dbReference type="AlphaFoldDB" id="A0A6A6Y261"/>
<keyword evidence="1 4" id="KW-0378">Hydrolase</keyword>
<name>A0A6A6Y261_9PEZI</name>
<feature type="domain" description="PNPLA" evidence="5">
    <location>
        <begin position="24"/>
        <end position="240"/>
    </location>
</feature>
<feature type="active site" description="Proton acceptor" evidence="4">
    <location>
        <position position="227"/>
    </location>
</feature>